<keyword evidence="9" id="KW-0547">Nucleotide-binding</keyword>
<proteinExistence type="inferred from homology"/>
<name>A0AB39WKC2_9FLAO</name>
<evidence type="ECO:0000256" key="11">
    <source>
        <dbReference type="ARBA" id="ARBA00022840"/>
    </source>
</evidence>
<dbReference type="InterPro" id="IPR005702">
    <property type="entry name" value="Wzc-like_C"/>
</dbReference>
<dbReference type="AlphaFoldDB" id="A0AB39WKC2"/>
<dbReference type="GO" id="GO:0005886">
    <property type="term" value="C:plasma membrane"/>
    <property type="evidence" value="ECO:0007669"/>
    <property type="project" value="UniProtKB-SubCell"/>
</dbReference>
<evidence type="ECO:0000256" key="15">
    <source>
        <dbReference type="ARBA" id="ARBA00051245"/>
    </source>
</evidence>
<evidence type="ECO:0000256" key="6">
    <source>
        <dbReference type="ARBA" id="ARBA00022519"/>
    </source>
</evidence>
<evidence type="ECO:0000256" key="1">
    <source>
        <dbReference type="ARBA" id="ARBA00004429"/>
    </source>
</evidence>
<comment type="catalytic activity">
    <reaction evidence="15">
        <text>L-tyrosyl-[protein] + ATP = O-phospho-L-tyrosyl-[protein] + ADP + H(+)</text>
        <dbReference type="Rhea" id="RHEA:10596"/>
        <dbReference type="Rhea" id="RHEA-COMP:10136"/>
        <dbReference type="Rhea" id="RHEA-COMP:20101"/>
        <dbReference type="ChEBI" id="CHEBI:15378"/>
        <dbReference type="ChEBI" id="CHEBI:30616"/>
        <dbReference type="ChEBI" id="CHEBI:46858"/>
        <dbReference type="ChEBI" id="CHEBI:61978"/>
        <dbReference type="ChEBI" id="CHEBI:456216"/>
        <dbReference type="EC" id="2.7.10.2"/>
    </reaction>
</comment>
<reference evidence="20" key="1">
    <citation type="submission" date="2024-07" db="EMBL/GenBank/DDBJ databases">
        <authorList>
            <person name="Biller S.J."/>
        </authorList>
    </citation>
    <scope>NUCLEOTIDE SEQUENCE</scope>
    <source>
        <strain evidence="20">WC2429</strain>
    </source>
</reference>
<accession>A0AB39WKC2</accession>
<dbReference type="InterPro" id="IPR003856">
    <property type="entry name" value="LPS_length_determ_N"/>
</dbReference>
<dbReference type="PANTHER" id="PTHR32309:SF13">
    <property type="entry name" value="FERRIC ENTEROBACTIN TRANSPORT PROTEIN FEPE"/>
    <property type="match status" value="1"/>
</dbReference>
<keyword evidence="7" id="KW-0808">Transferase</keyword>
<dbReference type="Gene3D" id="3.40.50.300">
    <property type="entry name" value="P-loop containing nucleotide triphosphate hydrolases"/>
    <property type="match status" value="1"/>
</dbReference>
<evidence type="ECO:0000256" key="8">
    <source>
        <dbReference type="ARBA" id="ARBA00022692"/>
    </source>
</evidence>
<comment type="subcellular location">
    <subcellularLocation>
        <location evidence="1">Cell inner membrane</location>
        <topology evidence="1">Multi-pass membrane protein</topology>
    </subcellularLocation>
</comment>
<dbReference type="InterPro" id="IPR027417">
    <property type="entry name" value="P-loop_NTPase"/>
</dbReference>
<evidence type="ECO:0000256" key="5">
    <source>
        <dbReference type="ARBA" id="ARBA00022475"/>
    </source>
</evidence>
<dbReference type="GO" id="GO:0004715">
    <property type="term" value="F:non-membrane spanning protein tyrosine kinase activity"/>
    <property type="evidence" value="ECO:0007669"/>
    <property type="project" value="UniProtKB-EC"/>
</dbReference>
<feature type="domain" description="AAA" evidence="18">
    <location>
        <begin position="602"/>
        <end position="733"/>
    </location>
</feature>
<evidence type="ECO:0000259" key="18">
    <source>
        <dbReference type="Pfam" id="PF13614"/>
    </source>
</evidence>
<keyword evidence="14" id="KW-0829">Tyrosine-protein kinase</keyword>
<keyword evidence="6" id="KW-0997">Cell inner membrane</keyword>
<protein>
    <recommendedName>
        <fullName evidence="4">non-specific protein-tyrosine kinase</fullName>
        <ecNumber evidence="4">2.7.10.2</ecNumber>
    </recommendedName>
</protein>
<evidence type="ECO:0000256" key="16">
    <source>
        <dbReference type="SAM" id="Phobius"/>
    </source>
</evidence>
<keyword evidence="11" id="KW-0067">ATP-binding</keyword>
<dbReference type="InterPro" id="IPR032807">
    <property type="entry name" value="GNVR"/>
</dbReference>
<feature type="transmembrane region" description="Helical" evidence="16">
    <location>
        <begin position="25"/>
        <end position="45"/>
    </location>
</feature>
<dbReference type="InterPro" id="IPR050445">
    <property type="entry name" value="Bact_polysacc_biosynth/exp"/>
</dbReference>
<dbReference type="InterPro" id="IPR025669">
    <property type="entry name" value="AAA_dom"/>
</dbReference>
<keyword evidence="8 16" id="KW-0812">Transmembrane</keyword>
<evidence type="ECO:0000256" key="9">
    <source>
        <dbReference type="ARBA" id="ARBA00022741"/>
    </source>
</evidence>
<dbReference type="PANTHER" id="PTHR32309">
    <property type="entry name" value="TYROSINE-PROTEIN KINASE"/>
    <property type="match status" value="1"/>
</dbReference>
<keyword evidence="13 16" id="KW-0472">Membrane</keyword>
<evidence type="ECO:0000256" key="7">
    <source>
        <dbReference type="ARBA" id="ARBA00022679"/>
    </source>
</evidence>
<comment type="similarity">
    <text evidence="2">Belongs to the CpsD/CapB family.</text>
</comment>
<dbReference type="Pfam" id="PF13807">
    <property type="entry name" value="GNVR"/>
    <property type="match status" value="1"/>
</dbReference>
<evidence type="ECO:0000259" key="19">
    <source>
        <dbReference type="Pfam" id="PF13807"/>
    </source>
</evidence>
<evidence type="ECO:0000256" key="2">
    <source>
        <dbReference type="ARBA" id="ARBA00007316"/>
    </source>
</evidence>
<evidence type="ECO:0000313" key="20">
    <source>
        <dbReference type="EMBL" id="XDV02379.1"/>
    </source>
</evidence>
<dbReference type="NCBIfam" id="TIGR01007">
    <property type="entry name" value="eps_fam"/>
    <property type="match status" value="1"/>
</dbReference>
<comment type="similarity">
    <text evidence="3">Belongs to the etk/wzc family.</text>
</comment>
<feature type="domain" description="Tyrosine-protein kinase G-rich" evidence="19">
    <location>
        <begin position="453"/>
        <end position="521"/>
    </location>
</feature>
<feature type="transmembrane region" description="Helical" evidence="16">
    <location>
        <begin position="503"/>
        <end position="522"/>
    </location>
</feature>
<evidence type="ECO:0000256" key="3">
    <source>
        <dbReference type="ARBA" id="ARBA00008883"/>
    </source>
</evidence>
<sequence>MENNSFDNGFDNSIDLKTILNKYLIHWYWFVLAVLVCLFGAFFYLRYAIPQYTTTATIVVKDDKKGGMLSELSAFSDMGIGTGMKSNLDNEIEILKSRTLTANTIKKLNFNTKLISKGKFSNMEIYNDAPIAVDFADKTNRFYEQTINLKFSSLNSNRFMLEDELASAGSNVILSSKKEFAFGEQIATKYGVLVISKLGAAEGQFRPNSKPITIAVSPIENVIENFNNGLKVEPVSKTSSVVALSITGPVIKKSEDFLNNLVQDYNTAAATDKNFISENTSIFIANRLKLITQELDGVEMDVQTFKKSNNLTDIESESKLFIEGSSEYDKKGVEIEIQLNVVSSLLDFMKKSTSADLLPGNIITDGDASGLIGSYNQLVLDRNRILKSATLENPTVIKMDQQIASLKSTVQSSLMRMQSSLNIQKRDLSRNEGILNAKIGKIPVQERQFRVIARQQKVKEELYLYLLQKREESAISLSATEPNARVVDAARGNKMAIAPKKNMIYLSSLLLGLLIPFGFIYIDDLLDTKIKSRLDLEGKTMIPFIGDVPTSDSPSEIIASGSRTSSAEALRIIRTNMEFMLTKVQEGIAKTIFLTSTFPKEGKTFVSVNLAATFALSGKKVLLIGMDIRNPRLDEYLTLPERGVTNYLSSKDLKLEDLIIKYNGFENFHILPAGIIPPNPAELLMGKNVDVFFKELKTQYDYIIVDTAPVSLVTDTLLIAKYADSFIYVVRANFLEKRMLNISNTLYKEKKLPNMCMLLNDTDSTKGYGYGYGYGVNVVKDPWYKKIFKKG</sequence>
<evidence type="ECO:0000256" key="4">
    <source>
        <dbReference type="ARBA" id="ARBA00011903"/>
    </source>
</evidence>
<dbReference type="EC" id="2.7.10.2" evidence="4"/>
<keyword evidence="12 16" id="KW-1133">Transmembrane helix</keyword>
<evidence type="ECO:0000256" key="13">
    <source>
        <dbReference type="ARBA" id="ARBA00023136"/>
    </source>
</evidence>
<keyword evidence="10" id="KW-0418">Kinase</keyword>
<dbReference type="Pfam" id="PF13614">
    <property type="entry name" value="AAA_31"/>
    <property type="match status" value="1"/>
</dbReference>
<dbReference type="CDD" id="cd05387">
    <property type="entry name" value="BY-kinase"/>
    <property type="match status" value="1"/>
</dbReference>
<dbReference type="RefSeq" id="WP_369765665.1">
    <property type="nucleotide sequence ID" value="NZ_CP165627.1"/>
</dbReference>
<evidence type="ECO:0000259" key="17">
    <source>
        <dbReference type="Pfam" id="PF02706"/>
    </source>
</evidence>
<evidence type="ECO:0000256" key="14">
    <source>
        <dbReference type="ARBA" id="ARBA00023137"/>
    </source>
</evidence>
<keyword evidence="5" id="KW-1003">Cell membrane</keyword>
<dbReference type="Pfam" id="PF02706">
    <property type="entry name" value="Wzz"/>
    <property type="match status" value="1"/>
</dbReference>
<dbReference type="SUPFAM" id="SSF52540">
    <property type="entry name" value="P-loop containing nucleoside triphosphate hydrolases"/>
    <property type="match status" value="1"/>
</dbReference>
<evidence type="ECO:0000256" key="10">
    <source>
        <dbReference type="ARBA" id="ARBA00022777"/>
    </source>
</evidence>
<gene>
    <name evidence="20" type="ORF">AB3G32_01665</name>
</gene>
<organism evidence="20">
    <name type="scientific">Flavobacterium sp. WC2429</name>
    <dbReference type="NCBI Taxonomy" id="3234140"/>
    <lineage>
        <taxon>Bacteria</taxon>
        <taxon>Pseudomonadati</taxon>
        <taxon>Bacteroidota</taxon>
        <taxon>Flavobacteriia</taxon>
        <taxon>Flavobacteriales</taxon>
        <taxon>Flavobacteriaceae</taxon>
        <taxon>Flavobacterium</taxon>
    </lineage>
</organism>
<feature type="domain" description="Polysaccharide chain length determinant N-terminal" evidence="17">
    <location>
        <begin position="12"/>
        <end position="108"/>
    </location>
</feature>
<evidence type="ECO:0000256" key="12">
    <source>
        <dbReference type="ARBA" id="ARBA00022989"/>
    </source>
</evidence>
<dbReference type="EMBL" id="CP165627">
    <property type="protein sequence ID" value="XDV02379.1"/>
    <property type="molecule type" value="Genomic_DNA"/>
</dbReference>
<dbReference type="GO" id="GO:0005524">
    <property type="term" value="F:ATP binding"/>
    <property type="evidence" value="ECO:0007669"/>
    <property type="project" value="UniProtKB-KW"/>
</dbReference>